<dbReference type="InterPro" id="IPR037219">
    <property type="entry name" value="Peptidase_M41-like"/>
</dbReference>
<dbReference type="OrthoDB" id="9806903at2"/>
<dbReference type="GO" id="GO:0004176">
    <property type="term" value="F:ATP-dependent peptidase activity"/>
    <property type="evidence" value="ECO:0007669"/>
    <property type="project" value="InterPro"/>
</dbReference>
<protein>
    <submittedName>
        <fullName evidence="2">Peptidase family M41</fullName>
    </submittedName>
</protein>
<dbReference type="CDD" id="cd19481">
    <property type="entry name" value="RecA-like_protease"/>
    <property type="match status" value="1"/>
</dbReference>
<dbReference type="AlphaFoldDB" id="A0A1I0AP31"/>
<dbReference type="SUPFAM" id="SSF140990">
    <property type="entry name" value="FtsH protease domain-like"/>
    <property type="match status" value="1"/>
</dbReference>
<keyword evidence="3" id="KW-1185">Reference proteome</keyword>
<dbReference type="GO" id="GO:0004222">
    <property type="term" value="F:metalloendopeptidase activity"/>
    <property type="evidence" value="ECO:0007669"/>
    <property type="project" value="InterPro"/>
</dbReference>
<dbReference type="InterPro" id="IPR003959">
    <property type="entry name" value="ATPase_AAA_core"/>
</dbReference>
<evidence type="ECO:0000313" key="2">
    <source>
        <dbReference type="EMBL" id="SES96067.1"/>
    </source>
</evidence>
<dbReference type="Gene3D" id="1.20.58.760">
    <property type="entry name" value="Peptidase M41"/>
    <property type="match status" value="1"/>
</dbReference>
<dbReference type="SMART" id="SM00382">
    <property type="entry name" value="AAA"/>
    <property type="match status" value="1"/>
</dbReference>
<proteinExistence type="predicted"/>
<dbReference type="PANTHER" id="PTHR23076">
    <property type="entry name" value="METALLOPROTEASE M41 FTSH"/>
    <property type="match status" value="1"/>
</dbReference>
<reference evidence="3" key="1">
    <citation type="submission" date="2016-10" db="EMBL/GenBank/DDBJ databases">
        <authorList>
            <person name="Varghese N."/>
            <person name="Submissions S."/>
        </authorList>
    </citation>
    <scope>NUCLEOTIDE SEQUENCE [LARGE SCALE GENOMIC DNA]</scope>
    <source>
        <strain evidence="3">KH1P1</strain>
    </source>
</reference>
<dbReference type="PANTHER" id="PTHR23076:SF78">
    <property type="entry name" value="ATP-DEPENDENT METALLOPROTEASE"/>
    <property type="match status" value="1"/>
</dbReference>
<name>A0A1I0AP31_9FIRM</name>
<dbReference type="InterPro" id="IPR000642">
    <property type="entry name" value="Peptidase_M41"/>
</dbReference>
<dbReference type="STRING" id="1526.SAMN02910262_00723"/>
<dbReference type="GO" id="GO:0005524">
    <property type="term" value="F:ATP binding"/>
    <property type="evidence" value="ECO:0007669"/>
    <property type="project" value="InterPro"/>
</dbReference>
<dbReference type="GO" id="GO:0006515">
    <property type="term" value="P:protein quality control for misfolded or incompletely synthesized proteins"/>
    <property type="evidence" value="ECO:0007669"/>
    <property type="project" value="TreeGrafter"/>
</dbReference>
<dbReference type="RefSeq" id="WP_074648119.1">
    <property type="nucleotide sequence ID" value="NZ_FOIL01000002.1"/>
</dbReference>
<dbReference type="eggNOG" id="COG0465">
    <property type="taxonomic scope" value="Bacteria"/>
</dbReference>
<evidence type="ECO:0000259" key="1">
    <source>
        <dbReference type="SMART" id="SM00382"/>
    </source>
</evidence>
<dbReference type="GO" id="GO:0016887">
    <property type="term" value="F:ATP hydrolysis activity"/>
    <property type="evidence" value="ECO:0007669"/>
    <property type="project" value="InterPro"/>
</dbReference>
<gene>
    <name evidence="2" type="ORF">SAMN04487771_1002106</name>
</gene>
<organism evidence="2 3">
    <name type="scientific">[Clostridium] aminophilum</name>
    <dbReference type="NCBI Taxonomy" id="1526"/>
    <lineage>
        <taxon>Bacteria</taxon>
        <taxon>Bacillati</taxon>
        <taxon>Bacillota</taxon>
        <taxon>Clostridia</taxon>
        <taxon>Lachnospirales</taxon>
        <taxon>Lachnospiraceae</taxon>
    </lineage>
</organism>
<dbReference type="EMBL" id="FOIL01000002">
    <property type="protein sequence ID" value="SES96067.1"/>
    <property type="molecule type" value="Genomic_DNA"/>
</dbReference>
<sequence>MKDHFEKIVGYEDIKRELRIISDMLNHPDIYQKLGAGLKDGLVLYGRPGTGKTTMAQCLIESTGRKEYICRKKVSDGKFIKTISDTFEVAKRHAPSIVLLDDLDKFSEQSEDDCDAEEFVTVQSCIDEISDYDVFVIATVNNLRKIPDSLLRPGRIGKRLRIRLPQKDEAAEIIKHYIEKSSLFDEMDVESIARMLDGESCATLESVINNAAIKAAFHRQQKVTMQNIIDSCLDLIFDAPESSDTLPEDILKKIAYHESGHALISELLDPGCVSIMSIRKTNDDSYGFVRYFRPEEKKNCSAEYNEAMIKASLAGKATTELVFGETDMGANADLRNAFRKAMCLVDNECMFGFHNWIEDRSDAYVAENRNRAAAMVLERNYLEVKKLLAKHRPLLDRLASELLEKTTLVRIDIQRIMSENGNTVV</sequence>
<feature type="domain" description="AAA+ ATPase" evidence="1">
    <location>
        <begin position="38"/>
        <end position="166"/>
    </location>
</feature>
<dbReference type="Pfam" id="PF01434">
    <property type="entry name" value="Peptidase_M41"/>
    <property type="match status" value="1"/>
</dbReference>
<dbReference type="InterPro" id="IPR027417">
    <property type="entry name" value="P-loop_NTPase"/>
</dbReference>
<dbReference type="Proteomes" id="UP000199820">
    <property type="component" value="Unassembled WGS sequence"/>
</dbReference>
<dbReference type="Gene3D" id="3.40.50.300">
    <property type="entry name" value="P-loop containing nucleotide triphosphate hydrolases"/>
    <property type="match status" value="1"/>
</dbReference>
<dbReference type="Pfam" id="PF00004">
    <property type="entry name" value="AAA"/>
    <property type="match status" value="1"/>
</dbReference>
<accession>A0A1I0AP31</accession>
<dbReference type="Gene3D" id="1.10.8.60">
    <property type="match status" value="1"/>
</dbReference>
<evidence type="ECO:0000313" key="3">
    <source>
        <dbReference type="Proteomes" id="UP000199820"/>
    </source>
</evidence>
<dbReference type="SUPFAM" id="SSF52540">
    <property type="entry name" value="P-loop containing nucleoside triphosphate hydrolases"/>
    <property type="match status" value="1"/>
</dbReference>
<dbReference type="GO" id="GO:0007005">
    <property type="term" value="P:mitochondrion organization"/>
    <property type="evidence" value="ECO:0007669"/>
    <property type="project" value="TreeGrafter"/>
</dbReference>
<dbReference type="InterPro" id="IPR003593">
    <property type="entry name" value="AAA+_ATPase"/>
</dbReference>